<sequence length="218" mass="24270">MPCESDTSVRKTSPKRRIRCGSPCTGIDSPDPLLRPPPRLREALYSPNACVSFRAIRGYRPRDYFTRRTSLGGDVKIGGLAGASAKIHAVDGYVWRPEPCACVSQISACSRFYTYRSSSNHHKHGSSSSSDEETEIARPQKCECTSQVETKSVTSDAFTMTDRNMRDQGTMVDLERSDKAVDATLTMRDVTTDTDDEFTMLYSASSKHSVRFSRMLTN</sequence>
<proteinExistence type="predicted"/>
<reference evidence="2" key="1">
    <citation type="journal article" date="2023" name="G3 (Bethesda)">
        <title>A reference genome for the long-term kleptoplast-retaining sea slug Elysia crispata morphotype clarki.</title>
        <authorList>
            <person name="Eastman K.E."/>
            <person name="Pendleton A.L."/>
            <person name="Shaikh M.A."/>
            <person name="Suttiyut T."/>
            <person name="Ogas R."/>
            <person name="Tomko P."/>
            <person name="Gavelis G."/>
            <person name="Widhalm J.R."/>
            <person name="Wisecaver J.H."/>
        </authorList>
    </citation>
    <scope>NUCLEOTIDE SEQUENCE</scope>
    <source>
        <strain evidence="2">ECLA1</strain>
    </source>
</reference>
<protein>
    <submittedName>
        <fullName evidence="2">Uncharacterized protein</fullName>
    </submittedName>
</protein>
<dbReference type="AlphaFoldDB" id="A0AAE1CRE0"/>
<evidence type="ECO:0000313" key="2">
    <source>
        <dbReference type="EMBL" id="KAK3730560.1"/>
    </source>
</evidence>
<gene>
    <name evidence="2" type="ORF">RRG08_006409</name>
</gene>
<name>A0AAE1CRE0_9GAST</name>
<evidence type="ECO:0000313" key="3">
    <source>
        <dbReference type="Proteomes" id="UP001283361"/>
    </source>
</evidence>
<feature type="region of interest" description="Disordered" evidence="1">
    <location>
        <begin position="119"/>
        <end position="140"/>
    </location>
</feature>
<comment type="caution">
    <text evidence="2">The sequence shown here is derived from an EMBL/GenBank/DDBJ whole genome shotgun (WGS) entry which is preliminary data.</text>
</comment>
<dbReference type="EMBL" id="JAWDGP010007073">
    <property type="protein sequence ID" value="KAK3730560.1"/>
    <property type="molecule type" value="Genomic_DNA"/>
</dbReference>
<organism evidence="2 3">
    <name type="scientific">Elysia crispata</name>
    <name type="common">lettuce slug</name>
    <dbReference type="NCBI Taxonomy" id="231223"/>
    <lineage>
        <taxon>Eukaryota</taxon>
        <taxon>Metazoa</taxon>
        <taxon>Spiralia</taxon>
        <taxon>Lophotrochozoa</taxon>
        <taxon>Mollusca</taxon>
        <taxon>Gastropoda</taxon>
        <taxon>Heterobranchia</taxon>
        <taxon>Euthyneura</taxon>
        <taxon>Panpulmonata</taxon>
        <taxon>Sacoglossa</taxon>
        <taxon>Placobranchoidea</taxon>
        <taxon>Plakobranchidae</taxon>
        <taxon>Elysia</taxon>
    </lineage>
</organism>
<keyword evidence="3" id="KW-1185">Reference proteome</keyword>
<evidence type="ECO:0000256" key="1">
    <source>
        <dbReference type="SAM" id="MobiDB-lite"/>
    </source>
</evidence>
<dbReference type="Proteomes" id="UP001283361">
    <property type="component" value="Unassembled WGS sequence"/>
</dbReference>
<accession>A0AAE1CRE0</accession>